<protein>
    <recommendedName>
        <fullName evidence="7">Oxidase ustYa</fullName>
    </recommendedName>
</protein>
<evidence type="ECO:0000313" key="6">
    <source>
        <dbReference type="Proteomes" id="UP000053593"/>
    </source>
</evidence>
<keyword evidence="4" id="KW-1133">Transmembrane helix</keyword>
<reference evidence="5 6" key="1">
    <citation type="submission" date="2014-04" db="EMBL/GenBank/DDBJ databases">
        <title>Evolutionary Origins and Diversification of the Mycorrhizal Mutualists.</title>
        <authorList>
            <consortium name="DOE Joint Genome Institute"/>
            <consortium name="Mycorrhizal Genomics Consortium"/>
            <person name="Kohler A."/>
            <person name="Kuo A."/>
            <person name="Nagy L.G."/>
            <person name="Floudas D."/>
            <person name="Copeland A."/>
            <person name="Barry K.W."/>
            <person name="Cichocki N."/>
            <person name="Veneault-Fourrey C."/>
            <person name="LaButti K."/>
            <person name="Lindquist E.A."/>
            <person name="Lipzen A."/>
            <person name="Lundell T."/>
            <person name="Morin E."/>
            <person name="Murat C."/>
            <person name="Riley R."/>
            <person name="Ohm R."/>
            <person name="Sun H."/>
            <person name="Tunlid A."/>
            <person name="Henrissat B."/>
            <person name="Grigoriev I.V."/>
            <person name="Hibbett D.S."/>
            <person name="Martin F."/>
        </authorList>
    </citation>
    <scope>NUCLEOTIDE SEQUENCE [LARGE SCALE GENOMIC DNA]</scope>
    <source>
        <strain evidence="5 6">FD-317 M1</strain>
    </source>
</reference>
<evidence type="ECO:0000256" key="2">
    <source>
        <dbReference type="ARBA" id="ARBA00023002"/>
    </source>
</evidence>
<keyword evidence="4" id="KW-0812">Transmembrane</keyword>
<feature type="transmembrane region" description="Helical" evidence="4">
    <location>
        <begin position="6"/>
        <end position="24"/>
    </location>
</feature>
<dbReference type="PANTHER" id="PTHR33365">
    <property type="entry name" value="YALI0B05434P"/>
    <property type="match status" value="1"/>
</dbReference>
<dbReference type="InterPro" id="IPR021765">
    <property type="entry name" value="UstYa-like"/>
</dbReference>
<evidence type="ECO:0000256" key="3">
    <source>
        <dbReference type="ARBA" id="ARBA00035112"/>
    </source>
</evidence>
<sequence length="191" mass="22064">MFNRKYLIIPLALSIGNFLLISSLRNPRTTYSYLGHDFPKTLPLGHFGEALGFVTHTIEESSRYRLLGWASDNEWSALGGSSWGYVRLGTDSRIFVISMFHELHCLRLLNLAFDPSNIVGDGHISHCLNYLRQKILCQPDLTLEPADWKNRNFDRDRLGATHVCRNWEVVYNTMEENFGIWNSTRQMPPFL</sequence>
<dbReference type="GO" id="GO:0016491">
    <property type="term" value="F:oxidoreductase activity"/>
    <property type="evidence" value="ECO:0007669"/>
    <property type="project" value="UniProtKB-KW"/>
</dbReference>
<dbReference type="Pfam" id="PF11807">
    <property type="entry name" value="UstYa"/>
    <property type="match status" value="1"/>
</dbReference>
<dbReference type="EMBL" id="KN834812">
    <property type="protein sequence ID" value="KIK54825.1"/>
    <property type="molecule type" value="Genomic_DNA"/>
</dbReference>
<evidence type="ECO:0000256" key="4">
    <source>
        <dbReference type="SAM" id="Phobius"/>
    </source>
</evidence>
<evidence type="ECO:0000313" key="5">
    <source>
        <dbReference type="EMBL" id="KIK54825.1"/>
    </source>
</evidence>
<dbReference type="PANTHER" id="PTHR33365:SF11">
    <property type="entry name" value="TAT PATHWAY SIGNAL SEQUENCE"/>
    <property type="match status" value="1"/>
</dbReference>
<name>A0A0D0AW76_9AGAR</name>
<dbReference type="HOGENOM" id="CLU_042941_8_3_1"/>
<keyword evidence="2" id="KW-0560">Oxidoreductase</keyword>
<keyword evidence="6" id="KW-1185">Reference proteome</keyword>
<dbReference type="AlphaFoldDB" id="A0A0D0AW76"/>
<accession>A0A0D0AW76</accession>
<proteinExistence type="inferred from homology"/>
<dbReference type="Proteomes" id="UP000053593">
    <property type="component" value="Unassembled WGS sequence"/>
</dbReference>
<gene>
    <name evidence="5" type="ORF">GYMLUDRAFT_891503</name>
</gene>
<comment type="similarity">
    <text evidence="3">Belongs to the ustYa family.</text>
</comment>
<evidence type="ECO:0008006" key="7">
    <source>
        <dbReference type="Google" id="ProtNLM"/>
    </source>
</evidence>
<keyword evidence="4" id="KW-0472">Membrane</keyword>
<comment type="pathway">
    <text evidence="1">Mycotoxin biosynthesis.</text>
</comment>
<organism evidence="5 6">
    <name type="scientific">Collybiopsis luxurians FD-317 M1</name>
    <dbReference type="NCBI Taxonomy" id="944289"/>
    <lineage>
        <taxon>Eukaryota</taxon>
        <taxon>Fungi</taxon>
        <taxon>Dikarya</taxon>
        <taxon>Basidiomycota</taxon>
        <taxon>Agaricomycotina</taxon>
        <taxon>Agaricomycetes</taxon>
        <taxon>Agaricomycetidae</taxon>
        <taxon>Agaricales</taxon>
        <taxon>Marasmiineae</taxon>
        <taxon>Omphalotaceae</taxon>
        <taxon>Collybiopsis</taxon>
        <taxon>Collybiopsis luxurians</taxon>
    </lineage>
</organism>
<dbReference type="GO" id="GO:0043386">
    <property type="term" value="P:mycotoxin biosynthetic process"/>
    <property type="evidence" value="ECO:0007669"/>
    <property type="project" value="InterPro"/>
</dbReference>
<dbReference type="OrthoDB" id="3687641at2759"/>
<evidence type="ECO:0000256" key="1">
    <source>
        <dbReference type="ARBA" id="ARBA00004685"/>
    </source>
</evidence>